<dbReference type="SMART" id="SM00955">
    <property type="entry name" value="RNB"/>
    <property type="match status" value="1"/>
</dbReference>
<evidence type="ECO:0000256" key="1">
    <source>
        <dbReference type="ARBA" id="ARBA00022722"/>
    </source>
</evidence>
<dbReference type="PANTHER" id="PTHR23355">
    <property type="entry name" value="RIBONUCLEASE"/>
    <property type="match status" value="1"/>
</dbReference>
<evidence type="ECO:0000313" key="6">
    <source>
        <dbReference type="Proteomes" id="UP001611383"/>
    </source>
</evidence>
<gene>
    <name evidence="5" type="ORF">F0U60_30915</name>
</gene>
<dbReference type="InterPro" id="IPR012340">
    <property type="entry name" value="NA-bd_OB-fold"/>
</dbReference>
<dbReference type="Proteomes" id="UP001611383">
    <property type="component" value="Chromosome"/>
</dbReference>
<dbReference type="InterPro" id="IPR050180">
    <property type="entry name" value="RNR_Ribonuclease"/>
</dbReference>
<evidence type="ECO:0000259" key="4">
    <source>
        <dbReference type="PROSITE" id="PS50126"/>
    </source>
</evidence>
<name>A0ABY9WY35_9BACT</name>
<proteinExistence type="predicted"/>
<feature type="domain" description="S1 motif" evidence="4">
    <location>
        <begin position="551"/>
        <end position="630"/>
    </location>
</feature>
<dbReference type="Pfam" id="PF00773">
    <property type="entry name" value="RNB"/>
    <property type="match status" value="1"/>
</dbReference>
<keyword evidence="6" id="KW-1185">Reference proteome</keyword>
<sequence length="633" mass="69283">MDTPVTSRTVTGHIDVHPRGYGFLVVHPSGSDEVLSAFIPPPELNPYLADDVVSATVTASADGRWSASALTLLKRPRQEVYGEVVLRKGAVHLRIDRDVANGEWPLETAGVEVQPHDAVLARVDDGKVWLLRKLEPGADRSLERIIVRHGLNRDFDPQVHAEVQRVLSVPHALGGRRDLRQIPTVTVDSASTRVIDDAISVLPAGADGALRLFISIADAAEFVTEGSALDRVARERATSVYLAGAMLPMLPEELSTNWLSLVPGEERLCLTVELRIDPEGRVTAADVYESLIRSWAKLSYTEVADYLDKGEVSEPMTTVREAMPWFRAAATRLAVARAGRGGIEMAREEARFTFDEETGEVSGIEAVRPTTAHTLVERFMVAANEAIAGWLIDRGVPALFRVQDEPDPQRVADLAAFAHHSGFAAGFGRRLTPLALAAFERQIAGGTAEPALRSVLRRSLGPSRYTVVPAMHFGLAARAYLHFTSPIRRYADLAVHRALKQYLRGRRDFVLEDPSVEQLAAHLNQRSRTSSRAEKDRHRVLEARVMAAHVGRELTGRITRVRPSGLLVQLDGMLVEGNLPADSLPDGPYSPDPRETSLVGAARTFTIGMPLRVRVASTDEQHGRIELALVATC</sequence>
<protein>
    <submittedName>
        <fullName evidence="5">RNB domain-containing ribonuclease</fullName>
    </submittedName>
</protein>
<dbReference type="InterPro" id="IPR001900">
    <property type="entry name" value="RNase_II/R"/>
</dbReference>
<keyword evidence="2" id="KW-0378">Hydrolase</keyword>
<evidence type="ECO:0000256" key="2">
    <source>
        <dbReference type="ARBA" id="ARBA00022801"/>
    </source>
</evidence>
<organism evidence="5 6">
    <name type="scientific">Archangium minus</name>
    <dbReference type="NCBI Taxonomy" id="83450"/>
    <lineage>
        <taxon>Bacteria</taxon>
        <taxon>Pseudomonadati</taxon>
        <taxon>Myxococcota</taxon>
        <taxon>Myxococcia</taxon>
        <taxon>Myxococcales</taxon>
        <taxon>Cystobacterineae</taxon>
        <taxon>Archangiaceae</taxon>
        <taxon>Archangium</taxon>
    </lineage>
</organism>
<accession>A0ABY9WY35</accession>
<dbReference type="InterPro" id="IPR022966">
    <property type="entry name" value="RNase_II/R_CS"/>
</dbReference>
<dbReference type="Gene3D" id="2.40.50.140">
    <property type="entry name" value="Nucleic acid-binding proteins"/>
    <property type="match status" value="2"/>
</dbReference>
<dbReference type="SMART" id="SM00316">
    <property type="entry name" value="S1"/>
    <property type="match status" value="1"/>
</dbReference>
<reference evidence="5 6" key="1">
    <citation type="submission" date="2019-08" db="EMBL/GenBank/DDBJ databases">
        <title>Archangium and Cystobacter genomes.</title>
        <authorList>
            <person name="Chen I.-C.K."/>
            <person name="Wielgoss S."/>
        </authorList>
    </citation>
    <scope>NUCLEOTIDE SEQUENCE [LARGE SCALE GENOMIC DNA]</scope>
    <source>
        <strain evidence="5 6">Cbm 6</strain>
    </source>
</reference>
<dbReference type="PROSITE" id="PS50126">
    <property type="entry name" value="S1"/>
    <property type="match status" value="1"/>
</dbReference>
<dbReference type="PROSITE" id="PS01175">
    <property type="entry name" value="RIBONUCLEASE_II"/>
    <property type="match status" value="1"/>
</dbReference>
<evidence type="ECO:0000256" key="3">
    <source>
        <dbReference type="ARBA" id="ARBA00022839"/>
    </source>
</evidence>
<keyword evidence="1" id="KW-0540">Nuclease</keyword>
<evidence type="ECO:0000313" key="5">
    <source>
        <dbReference type="EMBL" id="WNG48061.1"/>
    </source>
</evidence>
<dbReference type="RefSeq" id="WP_395805114.1">
    <property type="nucleotide sequence ID" value="NZ_CP043494.1"/>
</dbReference>
<dbReference type="SUPFAM" id="SSF50249">
    <property type="entry name" value="Nucleic acid-binding proteins"/>
    <property type="match status" value="3"/>
</dbReference>
<keyword evidence="3" id="KW-0269">Exonuclease</keyword>
<dbReference type="EMBL" id="CP043494">
    <property type="protein sequence ID" value="WNG48061.1"/>
    <property type="molecule type" value="Genomic_DNA"/>
</dbReference>
<dbReference type="InterPro" id="IPR003029">
    <property type="entry name" value="S1_domain"/>
</dbReference>
<dbReference type="PANTHER" id="PTHR23355:SF9">
    <property type="entry name" value="DIS3-LIKE EXONUCLEASE 2"/>
    <property type="match status" value="1"/>
</dbReference>